<dbReference type="GO" id="GO:0008270">
    <property type="term" value="F:zinc ion binding"/>
    <property type="evidence" value="ECO:0007669"/>
    <property type="project" value="UniProtKB-KW"/>
</dbReference>
<dbReference type="GO" id="GO:0008094">
    <property type="term" value="F:ATP-dependent activity, acting on DNA"/>
    <property type="evidence" value="ECO:0007669"/>
    <property type="project" value="TreeGrafter"/>
</dbReference>
<dbReference type="InterPro" id="IPR001650">
    <property type="entry name" value="Helicase_C-like"/>
</dbReference>
<evidence type="ECO:0000256" key="3">
    <source>
        <dbReference type="ARBA" id="ARBA00022771"/>
    </source>
</evidence>
<keyword evidence="1" id="KW-0479">Metal-binding</keyword>
<evidence type="ECO:0000256" key="6">
    <source>
        <dbReference type="ARBA" id="ARBA00022833"/>
    </source>
</evidence>
<feature type="coiled-coil region" evidence="9">
    <location>
        <begin position="319"/>
        <end position="385"/>
    </location>
</feature>
<dbReference type="InterPro" id="IPR000330">
    <property type="entry name" value="SNF2_N"/>
</dbReference>
<dbReference type="Pfam" id="PF00097">
    <property type="entry name" value="zf-C3HC4"/>
    <property type="match status" value="1"/>
</dbReference>
<evidence type="ECO:0000256" key="4">
    <source>
        <dbReference type="ARBA" id="ARBA00022801"/>
    </source>
</evidence>
<dbReference type="GO" id="GO:0016787">
    <property type="term" value="F:hydrolase activity"/>
    <property type="evidence" value="ECO:0007669"/>
    <property type="project" value="UniProtKB-KW"/>
</dbReference>
<dbReference type="EMBL" id="OR343188">
    <property type="protein sequence ID" value="WNL49674.1"/>
    <property type="molecule type" value="Genomic_DNA"/>
</dbReference>
<dbReference type="InterPro" id="IPR038718">
    <property type="entry name" value="SNF2-like_sf"/>
</dbReference>
<keyword evidence="7" id="KW-0067">ATP-binding</keyword>
<evidence type="ECO:0000256" key="2">
    <source>
        <dbReference type="ARBA" id="ARBA00022741"/>
    </source>
</evidence>
<dbReference type="InterPro" id="IPR050628">
    <property type="entry name" value="SNF2_RAD54_helicase_TF"/>
</dbReference>
<dbReference type="GO" id="GO:0005524">
    <property type="term" value="F:ATP binding"/>
    <property type="evidence" value="ECO:0007669"/>
    <property type="project" value="UniProtKB-KW"/>
</dbReference>
<dbReference type="InterPro" id="IPR018957">
    <property type="entry name" value="Znf_C3HC4_RING-type"/>
</dbReference>
<dbReference type="PROSITE" id="PS00518">
    <property type="entry name" value="ZF_RING_1"/>
    <property type="match status" value="1"/>
</dbReference>
<dbReference type="SUPFAM" id="SSF57850">
    <property type="entry name" value="RING/U-box"/>
    <property type="match status" value="1"/>
</dbReference>
<evidence type="ECO:0000256" key="1">
    <source>
        <dbReference type="ARBA" id="ARBA00022723"/>
    </source>
</evidence>
<keyword evidence="3 8" id="KW-0863">Zinc-finger</keyword>
<dbReference type="InterPro" id="IPR013083">
    <property type="entry name" value="Znf_RING/FYVE/PHD"/>
</dbReference>
<dbReference type="SUPFAM" id="SSF52540">
    <property type="entry name" value="P-loop containing nucleoside triphosphate hydrolases"/>
    <property type="match status" value="2"/>
</dbReference>
<evidence type="ECO:0000256" key="5">
    <source>
        <dbReference type="ARBA" id="ARBA00022806"/>
    </source>
</evidence>
<dbReference type="Gene3D" id="3.40.50.10810">
    <property type="entry name" value="Tandem AAA-ATPase domain"/>
    <property type="match status" value="1"/>
</dbReference>
<evidence type="ECO:0000256" key="8">
    <source>
        <dbReference type="PROSITE-ProRule" id="PRU00175"/>
    </source>
</evidence>
<keyword evidence="6" id="KW-0862">Zinc</keyword>
<dbReference type="GO" id="GO:0004386">
    <property type="term" value="F:helicase activity"/>
    <property type="evidence" value="ECO:0007669"/>
    <property type="project" value="UniProtKB-KW"/>
</dbReference>
<name>A0AA96ENC0_9VIRU</name>
<dbReference type="Gene3D" id="3.30.40.10">
    <property type="entry name" value="Zinc/RING finger domain, C3HC4 (zinc finger)"/>
    <property type="match status" value="1"/>
</dbReference>
<keyword evidence="9" id="KW-0175">Coiled coil</keyword>
<accession>A0AA96ENC0</accession>
<organism evidence="11">
    <name type="scientific">Marseillevirus sp</name>
    <dbReference type="NCBI Taxonomy" id="2809551"/>
    <lineage>
        <taxon>Viruses</taxon>
        <taxon>Varidnaviria</taxon>
        <taxon>Bamfordvirae</taxon>
        <taxon>Nucleocytoviricota</taxon>
        <taxon>Megaviricetes</taxon>
        <taxon>Pimascovirales</taxon>
        <taxon>Pimascovirales incertae sedis</taxon>
        <taxon>Marseilleviridae</taxon>
        <taxon>Marseillevirus</taxon>
    </lineage>
</organism>
<protein>
    <submittedName>
        <fullName evidence="11">Helicase</fullName>
    </submittedName>
</protein>
<dbReference type="Gene3D" id="3.40.50.300">
    <property type="entry name" value="P-loop containing nucleotide triphosphate hydrolases"/>
    <property type="match status" value="1"/>
</dbReference>
<keyword evidence="4" id="KW-0378">Hydrolase</keyword>
<evidence type="ECO:0000313" key="11">
    <source>
        <dbReference type="EMBL" id="WNL49674.1"/>
    </source>
</evidence>
<dbReference type="PANTHER" id="PTHR45626">
    <property type="entry name" value="TRANSCRIPTION TERMINATION FACTOR 2-RELATED"/>
    <property type="match status" value="1"/>
</dbReference>
<dbReference type="InterPro" id="IPR017907">
    <property type="entry name" value="Znf_RING_CS"/>
</dbReference>
<dbReference type="Pfam" id="PF00176">
    <property type="entry name" value="SNF2-rel_dom"/>
    <property type="match status" value="1"/>
</dbReference>
<keyword evidence="2" id="KW-0547">Nucleotide-binding</keyword>
<evidence type="ECO:0000259" key="10">
    <source>
        <dbReference type="PROSITE" id="PS50089"/>
    </source>
</evidence>
<gene>
    <name evidence="11" type="ORF">MarFTMF_158</name>
</gene>
<sequence>MEEYPTIAQPRFLDIPLYEHQKTTVFRMMELERTKKVVNPELVGTHELKTRFGILGDEPGYGKTLSVCTLIALGKMNPSDKDIQNSFHSYNSYNLGPFVFVKDKRMEADIRFRFIDATLVVCSSSIMLQWEKTLKMPKGRIRLIKLNTKKDIQNFAETLDRNRNTKKEIVFLCGHTLYNFLARVCFGLVWKRFVFDEPASVKIPSMEPWSACFSWMVTATYHMFYDHHNFVTRSKKSFLKQIFLPLGPSIIDALVIANPREYILASQDLPPPIEIKHRCFGNAVGGAISSFVSPEVLEMMNAGNISGAISSLGGDAEERNVFEAARQRYERRLEKARGKIALYTKHRTSKKESKRALLEKWEGIEENMQEKIAELEERLQEALKTDCPICASELAEPVLSPCCQHIFCGSCICSWLSRGGKIKDSCPMCRVEISIASLMPLIKEGEEKKNTKKGKEKLEERDNRDMSKMEHIEELVKNAEKKNMSILIFSSHEDTFKGLKNLLDDTGIKYRMIKGQKSVKEKIIAGFMTREIRVLLMNATHNASGIDLQEATDVVLMHSVEEHIKRQMVGRAQRLGRKGRLRVHTFIE</sequence>
<feature type="domain" description="RING-type" evidence="10">
    <location>
        <begin position="387"/>
        <end position="430"/>
    </location>
</feature>
<keyword evidence="5 11" id="KW-0347">Helicase</keyword>
<dbReference type="InterPro" id="IPR027417">
    <property type="entry name" value="P-loop_NTPase"/>
</dbReference>
<dbReference type="InterPro" id="IPR001841">
    <property type="entry name" value="Znf_RING"/>
</dbReference>
<dbReference type="SMART" id="SM00184">
    <property type="entry name" value="RING"/>
    <property type="match status" value="1"/>
</dbReference>
<evidence type="ECO:0000256" key="7">
    <source>
        <dbReference type="ARBA" id="ARBA00022840"/>
    </source>
</evidence>
<reference evidence="11" key="1">
    <citation type="submission" date="2023-07" db="EMBL/GenBank/DDBJ databases">
        <authorList>
            <person name="Xia Y."/>
        </authorList>
    </citation>
    <scope>NUCLEOTIDE SEQUENCE</scope>
    <source>
        <strain evidence="11">F</strain>
    </source>
</reference>
<proteinExistence type="predicted"/>
<dbReference type="GO" id="GO:0006281">
    <property type="term" value="P:DNA repair"/>
    <property type="evidence" value="ECO:0007669"/>
    <property type="project" value="TreeGrafter"/>
</dbReference>
<dbReference type="Pfam" id="PF00271">
    <property type="entry name" value="Helicase_C"/>
    <property type="match status" value="1"/>
</dbReference>
<dbReference type="PROSITE" id="PS50089">
    <property type="entry name" value="ZF_RING_2"/>
    <property type="match status" value="1"/>
</dbReference>
<evidence type="ECO:0000256" key="9">
    <source>
        <dbReference type="SAM" id="Coils"/>
    </source>
</evidence>